<sequence>MYTENAEFKDPTLAQGIVRQTKQQIIEKYTRLSNMCPDVTDKVIKTFPSGDNHIDVEFVLSGTAG</sequence>
<accession>A0A1M5C4G8</accession>
<proteinExistence type="predicted"/>
<dbReference type="Proteomes" id="UP000184518">
    <property type="component" value="Unassembled WGS sequence"/>
</dbReference>
<reference evidence="2" key="1">
    <citation type="submission" date="2016-11" db="EMBL/GenBank/DDBJ databases">
        <authorList>
            <person name="Varghese N."/>
            <person name="Submissions S."/>
        </authorList>
    </citation>
    <scope>NUCLEOTIDE SEQUENCE [LARGE SCALE GENOMIC DNA]</scope>
    <source>
        <strain evidence="2">DSM 27619</strain>
    </source>
</reference>
<dbReference type="AlphaFoldDB" id="A0A1M5C4G8"/>
<evidence type="ECO:0000313" key="2">
    <source>
        <dbReference type="Proteomes" id="UP000184518"/>
    </source>
</evidence>
<protein>
    <submittedName>
        <fullName evidence="1">Uncharacterized protein</fullName>
    </submittedName>
</protein>
<evidence type="ECO:0000313" key="1">
    <source>
        <dbReference type="EMBL" id="SHF49595.1"/>
    </source>
</evidence>
<name>A0A1M5C4G8_9FLAO</name>
<gene>
    <name evidence="1" type="ORF">SAMN05443633_104399</name>
</gene>
<dbReference type="EMBL" id="FQUT01000004">
    <property type="protein sequence ID" value="SHF49595.1"/>
    <property type="molecule type" value="Genomic_DNA"/>
</dbReference>
<organism evidence="1 2">
    <name type="scientific">Chryseobacterium arachidis</name>
    <dbReference type="NCBI Taxonomy" id="1416778"/>
    <lineage>
        <taxon>Bacteria</taxon>
        <taxon>Pseudomonadati</taxon>
        <taxon>Bacteroidota</taxon>
        <taxon>Flavobacteriia</taxon>
        <taxon>Flavobacteriales</taxon>
        <taxon>Weeksellaceae</taxon>
        <taxon>Chryseobacterium group</taxon>
        <taxon>Chryseobacterium</taxon>
    </lineage>
</organism>
<keyword evidence="2" id="KW-1185">Reference proteome</keyword>